<dbReference type="GO" id="GO:0016810">
    <property type="term" value="F:hydrolase activity, acting on carbon-nitrogen (but not peptide) bonds"/>
    <property type="evidence" value="ECO:0007669"/>
    <property type="project" value="InterPro"/>
</dbReference>
<comment type="subcellular location">
    <subcellularLocation>
        <location evidence="1">Secreted</location>
    </subcellularLocation>
</comment>
<protein>
    <recommendedName>
        <fullName evidence="3">NodB homology domain-containing protein</fullName>
    </recommendedName>
</protein>
<evidence type="ECO:0000259" key="3">
    <source>
        <dbReference type="PROSITE" id="PS51677"/>
    </source>
</evidence>
<dbReference type="AlphaFoldDB" id="L0RF86"/>
<dbReference type="Proteomes" id="UP000010808">
    <property type="component" value="Chromosome"/>
</dbReference>
<keyword evidence="5" id="KW-1185">Reference proteome</keyword>
<dbReference type="GO" id="GO:0005975">
    <property type="term" value="P:carbohydrate metabolic process"/>
    <property type="evidence" value="ECO:0007669"/>
    <property type="project" value="InterPro"/>
</dbReference>
<dbReference type="RefSeq" id="WP_015336837.1">
    <property type="nucleotide sequence ID" value="NC_020055.1"/>
</dbReference>
<dbReference type="EMBL" id="FO203522">
    <property type="protein sequence ID" value="CCO24236.1"/>
    <property type="molecule type" value="Genomic_DNA"/>
</dbReference>
<sequence>MLYCVMFHHFYDNRKHHNGQGALSLLDFQMLLDWLDDNYTILSPDNYYSKIKNKTLLPTDVCLTFDDSLKSQYDIALPELETRNIKAFYFVYSNAFSNSPDSLEFYRDFRNTYFDDIDEFYDFYFQHMKQNSSQLYEEYQNKYHENYLADFPYYTENDKRFRFMRDQILTSDEYEYVMDELLAIKGYSKSKRRKFLFMSVEDLKQISNLGHTIGLHSHSHPTQISTLTEEQQLSEYTQNKEFVADITQKDVWAMSHPCGNYNKTTLSILEKIGIKVGFRSSLSIPDIKSNLEIPREDHANLIKKVKSRTQ</sequence>
<evidence type="ECO:0000256" key="1">
    <source>
        <dbReference type="ARBA" id="ARBA00004613"/>
    </source>
</evidence>
<dbReference type="Pfam" id="PF01522">
    <property type="entry name" value="Polysacc_deac_1"/>
    <property type="match status" value="1"/>
</dbReference>
<feature type="domain" description="NodB homology" evidence="3">
    <location>
        <begin position="59"/>
        <end position="310"/>
    </location>
</feature>
<evidence type="ECO:0000256" key="2">
    <source>
        <dbReference type="ARBA" id="ARBA00022729"/>
    </source>
</evidence>
<dbReference type="CDD" id="cd10918">
    <property type="entry name" value="CE4_NodB_like_5s_6s"/>
    <property type="match status" value="1"/>
</dbReference>
<dbReference type="InterPro" id="IPR002509">
    <property type="entry name" value="NODB_dom"/>
</dbReference>
<dbReference type="PATRIC" id="fig|1121451.3.peg.2195"/>
<dbReference type="InterPro" id="IPR011330">
    <property type="entry name" value="Glyco_hydro/deAcase_b/a-brl"/>
</dbReference>
<dbReference type="KEGG" id="dhy:DESAM_21963"/>
<dbReference type="PROSITE" id="PS51677">
    <property type="entry name" value="NODB"/>
    <property type="match status" value="1"/>
</dbReference>
<accession>L0RF86</accession>
<organism evidence="4 5">
    <name type="scientific">Maridesulfovibrio hydrothermalis AM13 = DSM 14728</name>
    <dbReference type="NCBI Taxonomy" id="1121451"/>
    <lineage>
        <taxon>Bacteria</taxon>
        <taxon>Pseudomonadati</taxon>
        <taxon>Thermodesulfobacteriota</taxon>
        <taxon>Desulfovibrionia</taxon>
        <taxon>Desulfovibrionales</taxon>
        <taxon>Desulfovibrionaceae</taxon>
        <taxon>Maridesulfovibrio</taxon>
    </lineage>
</organism>
<gene>
    <name evidence="4" type="ORF">DESAM_21963</name>
</gene>
<dbReference type="SUPFAM" id="SSF88713">
    <property type="entry name" value="Glycoside hydrolase/deacetylase"/>
    <property type="match status" value="1"/>
</dbReference>
<dbReference type="GO" id="GO:0005576">
    <property type="term" value="C:extracellular region"/>
    <property type="evidence" value="ECO:0007669"/>
    <property type="project" value="UniProtKB-SubCell"/>
</dbReference>
<evidence type="ECO:0000313" key="5">
    <source>
        <dbReference type="Proteomes" id="UP000010808"/>
    </source>
</evidence>
<keyword evidence="2" id="KW-0732">Signal</keyword>
<proteinExistence type="predicted"/>
<dbReference type="Gene3D" id="3.20.20.370">
    <property type="entry name" value="Glycoside hydrolase/deacetylase"/>
    <property type="match status" value="1"/>
</dbReference>
<dbReference type="STRING" id="1121451.DESAM_21963"/>
<dbReference type="PANTHER" id="PTHR34216:SF3">
    <property type="entry name" value="POLY-BETA-1,6-N-ACETYL-D-GLUCOSAMINE N-DEACETYLASE"/>
    <property type="match status" value="1"/>
</dbReference>
<dbReference type="HOGENOM" id="CLU_1081201_0_0_7"/>
<dbReference type="InterPro" id="IPR051398">
    <property type="entry name" value="Polysacch_Deacetylase"/>
</dbReference>
<dbReference type="eggNOG" id="COG0726">
    <property type="taxonomic scope" value="Bacteria"/>
</dbReference>
<name>L0RF86_9BACT</name>
<reference evidence="4 5" key="1">
    <citation type="submission" date="2012-10" db="EMBL/GenBank/DDBJ databases">
        <authorList>
            <person name="Genoscope - CEA"/>
        </authorList>
    </citation>
    <scope>NUCLEOTIDE SEQUENCE [LARGE SCALE GENOMIC DNA]</scope>
    <source>
        <strain evidence="5">AM13 / DSM 14728</strain>
    </source>
</reference>
<dbReference type="PANTHER" id="PTHR34216">
    <property type="match status" value="1"/>
</dbReference>
<evidence type="ECO:0000313" key="4">
    <source>
        <dbReference type="EMBL" id="CCO24236.1"/>
    </source>
</evidence>